<dbReference type="PANTHER" id="PTHR16515:SF55">
    <property type="entry name" value="C2H2-TYPE DOMAIN-CONTAINING PROTEIN"/>
    <property type="match status" value="1"/>
</dbReference>
<dbReference type="GO" id="GO:0006355">
    <property type="term" value="P:regulation of DNA-templated transcription"/>
    <property type="evidence" value="ECO:0007669"/>
    <property type="project" value="UniProtKB-ARBA"/>
</dbReference>
<keyword evidence="2" id="KW-0677">Repeat</keyword>
<feature type="domain" description="C2H2-type" evidence="7">
    <location>
        <begin position="649"/>
        <end position="676"/>
    </location>
</feature>
<dbReference type="Pfam" id="PF00096">
    <property type="entry name" value="zf-C2H2"/>
    <property type="match status" value="5"/>
</dbReference>
<dbReference type="PANTHER" id="PTHR16515">
    <property type="entry name" value="PR DOMAIN ZINC FINGER PROTEIN"/>
    <property type="match status" value="1"/>
</dbReference>
<feature type="region of interest" description="Disordered" evidence="6">
    <location>
        <begin position="497"/>
        <end position="524"/>
    </location>
</feature>
<name>A0A2J7QD41_9NEOP</name>
<evidence type="ECO:0000256" key="6">
    <source>
        <dbReference type="SAM" id="MobiDB-lite"/>
    </source>
</evidence>
<dbReference type="InParanoid" id="A0A2J7QD41"/>
<dbReference type="SMART" id="SM00355">
    <property type="entry name" value="ZnF_C2H2"/>
    <property type="match status" value="13"/>
</dbReference>
<evidence type="ECO:0000256" key="1">
    <source>
        <dbReference type="ARBA" id="ARBA00022723"/>
    </source>
</evidence>
<dbReference type="Gene3D" id="3.30.160.60">
    <property type="entry name" value="Classic Zinc Finger"/>
    <property type="match status" value="9"/>
</dbReference>
<feature type="domain" description="C2H2-type" evidence="7">
    <location>
        <begin position="439"/>
        <end position="461"/>
    </location>
</feature>
<reference evidence="8 9" key="1">
    <citation type="submission" date="2017-12" db="EMBL/GenBank/DDBJ databases">
        <title>Hemimetabolous genomes reveal molecular basis of termite eusociality.</title>
        <authorList>
            <person name="Harrison M.C."/>
            <person name="Jongepier E."/>
            <person name="Robertson H.M."/>
            <person name="Arning N."/>
            <person name="Bitard-Feildel T."/>
            <person name="Chao H."/>
            <person name="Childers C.P."/>
            <person name="Dinh H."/>
            <person name="Doddapaneni H."/>
            <person name="Dugan S."/>
            <person name="Gowin J."/>
            <person name="Greiner C."/>
            <person name="Han Y."/>
            <person name="Hu H."/>
            <person name="Hughes D.S.T."/>
            <person name="Huylmans A.-K."/>
            <person name="Kemena C."/>
            <person name="Kremer L.P.M."/>
            <person name="Lee S.L."/>
            <person name="Lopez-Ezquerra A."/>
            <person name="Mallet L."/>
            <person name="Monroy-Kuhn J.M."/>
            <person name="Moser A."/>
            <person name="Murali S.C."/>
            <person name="Muzny D.M."/>
            <person name="Otani S."/>
            <person name="Piulachs M.-D."/>
            <person name="Poelchau M."/>
            <person name="Qu J."/>
            <person name="Schaub F."/>
            <person name="Wada-Katsumata A."/>
            <person name="Worley K.C."/>
            <person name="Xie Q."/>
            <person name="Ylla G."/>
            <person name="Poulsen M."/>
            <person name="Gibbs R.A."/>
            <person name="Schal C."/>
            <person name="Richards S."/>
            <person name="Belles X."/>
            <person name="Korb J."/>
            <person name="Bornberg-Bauer E."/>
        </authorList>
    </citation>
    <scope>NUCLEOTIDE SEQUENCE [LARGE SCALE GENOMIC DNA]</scope>
    <source>
        <tissue evidence="8">Whole body</tissue>
    </source>
</reference>
<feature type="domain" description="C2H2-type" evidence="7">
    <location>
        <begin position="677"/>
        <end position="705"/>
    </location>
</feature>
<dbReference type="InterPro" id="IPR050331">
    <property type="entry name" value="Zinc_finger"/>
</dbReference>
<evidence type="ECO:0000256" key="3">
    <source>
        <dbReference type="ARBA" id="ARBA00022771"/>
    </source>
</evidence>
<feature type="domain" description="C2H2-type" evidence="7">
    <location>
        <begin position="795"/>
        <end position="818"/>
    </location>
</feature>
<feature type="domain" description="C2H2-type" evidence="7">
    <location>
        <begin position="197"/>
        <end position="220"/>
    </location>
</feature>
<feature type="compositionally biased region" description="Pro residues" evidence="6">
    <location>
        <begin position="120"/>
        <end position="130"/>
    </location>
</feature>
<dbReference type="FunFam" id="3.30.160.60:FF:000100">
    <property type="entry name" value="Zinc finger 45-like"/>
    <property type="match status" value="1"/>
</dbReference>
<dbReference type="GO" id="GO:0005634">
    <property type="term" value="C:nucleus"/>
    <property type="evidence" value="ECO:0007669"/>
    <property type="project" value="UniProtKB-SubCell"/>
</dbReference>
<dbReference type="PROSITE" id="PS50157">
    <property type="entry name" value="ZINC_FINGER_C2H2_2"/>
    <property type="match status" value="11"/>
</dbReference>
<keyword evidence="4" id="KW-0862">Zinc</keyword>
<gene>
    <name evidence="8" type="ORF">B7P43_G14312</name>
</gene>
<feature type="domain" description="C2H2-type" evidence="7">
    <location>
        <begin position="169"/>
        <end position="196"/>
    </location>
</feature>
<evidence type="ECO:0000256" key="5">
    <source>
        <dbReference type="PROSITE-ProRule" id="PRU00042"/>
    </source>
</evidence>
<keyword evidence="3 5" id="KW-0863">Zinc-finger</keyword>
<feature type="domain" description="C2H2-type" evidence="7">
    <location>
        <begin position="588"/>
        <end position="615"/>
    </location>
</feature>
<dbReference type="STRING" id="105785.A0A2J7QD41"/>
<evidence type="ECO:0000256" key="4">
    <source>
        <dbReference type="ARBA" id="ARBA00022833"/>
    </source>
</evidence>
<dbReference type="GO" id="GO:0003677">
    <property type="term" value="F:DNA binding"/>
    <property type="evidence" value="ECO:0007669"/>
    <property type="project" value="UniProtKB-KW"/>
</dbReference>
<feature type="region of interest" description="Disordered" evidence="6">
    <location>
        <begin position="114"/>
        <end position="133"/>
    </location>
</feature>
<accession>A0A2J7QD41</accession>
<evidence type="ECO:0000313" key="9">
    <source>
        <dbReference type="Proteomes" id="UP000235965"/>
    </source>
</evidence>
<evidence type="ECO:0000256" key="2">
    <source>
        <dbReference type="ARBA" id="ARBA00022737"/>
    </source>
</evidence>
<feature type="domain" description="C2H2-type" evidence="7">
    <location>
        <begin position="141"/>
        <end position="168"/>
    </location>
</feature>
<dbReference type="InterPro" id="IPR013087">
    <property type="entry name" value="Znf_C2H2_type"/>
</dbReference>
<dbReference type="FunFam" id="3.30.160.60:FF:002343">
    <property type="entry name" value="Zinc finger protein 33A"/>
    <property type="match status" value="2"/>
</dbReference>
<dbReference type="Proteomes" id="UP000235965">
    <property type="component" value="Unassembled WGS sequence"/>
</dbReference>
<proteinExistence type="predicted"/>
<evidence type="ECO:0000259" key="7">
    <source>
        <dbReference type="PROSITE" id="PS50157"/>
    </source>
</evidence>
<keyword evidence="1" id="KW-0479">Metal-binding</keyword>
<dbReference type="FunFam" id="3.30.160.60:FF:000446">
    <property type="entry name" value="Zinc finger protein"/>
    <property type="match status" value="1"/>
</dbReference>
<sequence length="818" mass="91441">MMMYVKYTCSCVITVWKMNVELEKISDSREEDNIQTRLNFNDDYQNGEVDIQFECKLEIHSEGEDEQECVAKQQMKRKYVGVAIKNESTDPKGTTEDESMAVEALRQLGGMFESVSAPSPLQPPPPPAPAPEATAAPFRQHICSICGDSFERKSDLGNHIVCHQVDRPHACRICGNLFRRKADLQNHMVCHQVERPHRCPQCGADFQRPSSLTNHMKIHTYFPGRALLSLGTSVFTAVSPYFAPATSSQSIQPISEKVSVIQMSSYNGWDAPYSCETESCTITDGNVLPHNENSETPVTSSNHELNYQSVEPKQYSQITNISETISEFDYGANSGPIVESVRTLQGQQCNTATFSTAAQHGNNNQSGFDVGNFNNVTQDDYMTRNCNFNFSTEGYGGAAVKVESVPCMPAVECSSIEETFTCPPVAEPPKPPLDTSRPHVCRHCGIGFARGKALESHVRLHQDHWGSPVECDKCEEMFPEDISLRQHKETCLGKVVGTSPQHQQEETERSEMNRCSVNPSSDIAQPAKIGKHSCTECEKGFTTKQKLFRHMWIHRKRPHVCEICGIGLEDRGILDEHRRTQHPADSPFTCTECGKSFASRQGLWEHGRMHAGKGSPGRSPFLCQRCGKCFASRQGHLIHTRTHTGERPYGCRFCWKAFRDGGTLRKHERIHTGERPHVCPLCPRAFNQKVVLREHVRWVHAARNLDGCQLCGYVVTDREALCAHIVKHSDELAAAAKAAKGKVEPSKSAAAHDVLNRLNQTEPPASLPPEHYIMSSDGLPSDMNSVTGSELKTEYTCDMCHEVFKFRSELLDHVRIHI</sequence>
<dbReference type="OrthoDB" id="8117402at2759"/>
<dbReference type="SUPFAM" id="SSF57667">
    <property type="entry name" value="beta-beta-alpha zinc fingers"/>
    <property type="match status" value="8"/>
</dbReference>
<feature type="compositionally biased region" description="Polar residues" evidence="6">
    <location>
        <begin position="513"/>
        <end position="523"/>
    </location>
</feature>
<dbReference type="AlphaFoldDB" id="A0A2J7QD41"/>
<keyword evidence="9" id="KW-1185">Reference proteome</keyword>
<protein>
    <recommendedName>
        <fullName evidence="7">C2H2-type domain-containing protein</fullName>
    </recommendedName>
</protein>
<feature type="domain" description="C2H2-type" evidence="7">
    <location>
        <begin position="532"/>
        <end position="559"/>
    </location>
</feature>
<dbReference type="EMBL" id="NEVH01015828">
    <property type="protein sequence ID" value="PNF26501.1"/>
    <property type="molecule type" value="Genomic_DNA"/>
</dbReference>
<comment type="caution">
    <text evidence="8">The sequence shown here is derived from an EMBL/GenBank/DDBJ whole genome shotgun (WGS) entry which is preliminary data.</text>
</comment>
<feature type="domain" description="C2H2-type" evidence="7">
    <location>
        <begin position="559"/>
        <end position="587"/>
    </location>
</feature>
<feature type="domain" description="C2H2-type" evidence="7">
    <location>
        <begin position="621"/>
        <end position="648"/>
    </location>
</feature>
<dbReference type="PROSITE" id="PS00028">
    <property type="entry name" value="ZINC_FINGER_C2H2_1"/>
    <property type="match status" value="11"/>
</dbReference>
<dbReference type="FunFam" id="3.30.160.60:FF:000670">
    <property type="entry name" value="zinc finger protein 22"/>
    <property type="match status" value="1"/>
</dbReference>
<dbReference type="GO" id="GO:0008270">
    <property type="term" value="F:zinc ion binding"/>
    <property type="evidence" value="ECO:0007669"/>
    <property type="project" value="UniProtKB-KW"/>
</dbReference>
<dbReference type="InterPro" id="IPR036236">
    <property type="entry name" value="Znf_C2H2_sf"/>
</dbReference>
<organism evidence="8 9">
    <name type="scientific">Cryptotermes secundus</name>
    <dbReference type="NCBI Taxonomy" id="105785"/>
    <lineage>
        <taxon>Eukaryota</taxon>
        <taxon>Metazoa</taxon>
        <taxon>Ecdysozoa</taxon>
        <taxon>Arthropoda</taxon>
        <taxon>Hexapoda</taxon>
        <taxon>Insecta</taxon>
        <taxon>Pterygota</taxon>
        <taxon>Neoptera</taxon>
        <taxon>Polyneoptera</taxon>
        <taxon>Dictyoptera</taxon>
        <taxon>Blattodea</taxon>
        <taxon>Blattoidea</taxon>
        <taxon>Termitoidae</taxon>
        <taxon>Kalotermitidae</taxon>
        <taxon>Cryptotermitinae</taxon>
        <taxon>Cryptotermes</taxon>
    </lineage>
</organism>
<feature type="compositionally biased region" description="Basic and acidic residues" evidence="6">
    <location>
        <begin position="503"/>
        <end position="512"/>
    </location>
</feature>
<evidence type="ECO:0000313" key="8">
    <source>
        <dbReference type="EMBL" id="PNF26501.1"/>
    </source>
</evidence>